<dbReference type="AlphaFoldDB" id="A0A644UXP5"/>
<dbReference type="InterPro" id="IPR025714">
    <property type="entry name" value="Methyltranfer_dom"/>
</dbReference>
<dbReference type="SUPFAM" id="SSF53335">
    <property type="entry name" value="S-adenosyl-L-methionine-dependent methyltransferases"/>
    <property type="match status" value="1"/>
</dbReference>
<dbReference type="InterPro" id="IPR029063">
    <property type="entry name" value="SAM-dependent_MTases_sf"/>
</dbReference>
<dbReference type="InterPro" id="IPR014008">
    <property type="entry name" value="Cbl_synth_MTase_CbiT"/>
</dbReference>
<organism evidence="8">
    <name type="scientific">bioreactor metagenome</name>
    <dbReference type="NCBI Taxonomy" id="1076179"/>
    <lineage>
        <taxon>unclassified sequences</taxon>
        <taxon>metagenomes</taxon>
        <taxon>ecological metagenomes</taxon>
    </lineage>
</organism>
<dbReference type="InterPro" id="IPR023475">
    <property type="entry name" value="CbiT"/>
</dbReference>
<name>A0A644UXP5_9ZZZZ</name>
<evidence type="ECO:0000256" key="2">
    <source>
        <dbReference type="ARBA" id="ARBA00022573"/>
    </source>
</evidence>
<dbReference type="GO" id="GO:0008276">
    <property type="term" value="F:protein methyltransferase activity"/>
    <property type="evidence" value="ECO:0007669"/>
    <property type="project" value="InterPro"/>
</dbReference>
<keyword evidence="2" id="KW-0169">Cobalamin biosynthesis</keyword>
<dbReference type="Pfam" id="PF13847">
    <property type="entry name" value="Methyltransf_31"/>
    <property type="match status" value="1"/>
</dbReference>
<sequence length="189" mass="20387">MIKDDDFISSKDVPGPTKEEIRCLLLCKSEVSNSDIVVDIGCGTGGVTTEFGKIAKKVISIDKNPKAIELTSKNIKKHGVANNVDLIQNDAVSALESIENFDIVVIGGSGGDIDKILELVSSKLNPNGRILVTGILIETRYLAINKLKKLGLNPKIIEVNISRGRDVGIRTMMIAENPIAIIYSKITSN</sequence>
<feature type="domain" description="Methyltransferase" evidence="6">
    <location>
        <begin position="36"/>
        <end position="136"/>
    </location>
</feature>
<dbReference type="PANTHER" id="PTHR43182">
    <property type="entry name" value="COBALT-PRECORRIN-6B C(15)-METHYLTRANSFERASE (DECARBOXYLATING)"/>
    <property type="match status" value="1"/>
</dbReference>
<keyword evidence="4" id="KW-0808">Transferase</keyword>
<gene>
    <name evidence="8" type="primary">cbiET_6</name>
    <name evidence="7" type="synonym">cbiET_5</name>
    <name evidence="7" type="ORF">SDC9_29180</name>
    <name evidence="8" type="ORF">SDC9_29497</name>
</gene>
<proteinExistence type="inferred from homology"/>
<comment type="pathway">
    <text evidence="1">Cofactor biosynthesis; adenosylcobalamin biosynthesis.</text>
</comment>
<dbReference type="HAMAP" id="MF_00786">
    <property type="entry name" value="CbiT"/>
    <property type="match status" value="1"/>
</dbReference>
<dbReference type="InterPro" id="IPR050714">
    <property type="entry name" value="Cobalamin_biosynth_MTase"/>
</dbReference>
<evidence type="ECO:0000256" key="1">
    <source>
        <dbReference type="ARBA" id="ARBA00004953"/>
    </source>
</evidence>
<protein>
    <submittedName>
        <fullName evidence="8">Cobalamin biosynthesis bifunctional protein CbiET</fullName>
    </submittedName>
</protein>
<dbReference type="GO" id="GO:0032259">
    <property type="term" value="P:methylation"/>
    <property type="evidence" value="ECO:0007669"/>
    <property type="project" value="UniProtKB-KW"/>
</dbReference>
<dbReference type="PANTHER" id="PTHR43182:SF1">
    <property type="entry name" value="COBALT-PRECORRIN-7 C(5)-METHYLTRANSFERASE"/>
    <property type="match status" value="1"/>
</dbReference>
<dbReference type="CDD" id="cd02440">
    <property type="entry name" value="AdoMet_MTases"/>
    <property type="match status" value="1"/>
</dbReference>
<accession>A0A644UXP5</accession>
<dbReference type="EMBL" id="VSSQ01000177">
    <property type="protein sequence ID" value="MPL83542.1"/>
    <property type="molecule type" value="Genomic_DNA"/>
</dbReference>
<reference evidence="8" key="1">
    <citation type="submission" date="2019-08" db="EMBL/GenBank/DDBJ databases">
        <authorList>
            <person name="Kucharzyk K."/>
            <person name="Murdoch R.W."/>
            <person name="Higgins S."/>
            <person name="Loffler F."/>
        </authorList>
    </citation>
    <scope>NUCLEOTIDE SEQUENCE</scope>
</reference>
<keyword evidence="5" id="KW-0949">S-adenosyl-L-methionine</keyword>
<evidence type="ECO:0000256" key="3">
    <source>
        <dbReference type="ARBA" id="ARBA00022603"/>
    </source>
</evidence>
<dbReference type="Gene3D" id="3.40.50.150">
    <property type="entry name" value="Vaccinia Virus protein VP39"/>
    <property type="match status" value="1"/>
</dbReference>
<dbReference type="NCBIfam" id="TIGR02469">
    <property type="entry name" value="CbiT"/>
    <property type="match status" value="1"/>
</dbReference>
<dbReference type="EMBL" id="VSSQ01000173">
    <property type="protein sequence ID" value="MPL83230.1"/>
    <property type="molecule type" value="Genomic_DNA"/>
</dbReference>
<keyword evidence="3" id="KW-0489">Methyltransferase</keyword>
<evidence type="ECO:0000313" key="8">
    <source>
        <dbReference type="EMBL" id="MPL83542.1"/>
    </source>
</evidence>
<dbReference type="GO" id="GO:0009236">
    <property type="term" value="P:cobalamin biosynthetic process"/>
    <property type="evidence" value="ECO:0007669"/>
    <property type="project" value="UniProtKB-KW"/>
</dbReference>
<evidence type="ECO:0000256" key="4">
    <source>
        <dbReference type="ARBA" id="ARBA00022679"/>
    </source>
</evidence>
<comment type="caution">
    <text evidence="8">The sequence shown here is derived from an EMBL/GenBank/DDBJ whole genome shotgun (WGS) entry which is preliminary data.</text>
</comment>
<evidence type="ECO:0000313" key="7">
    <source>
        <dbReference type="EMBL" id="MPL83230.1"/>
    </source>
</evidence>
<evidence type="ECO:0000256" key="5">
    <source>
        <dbReference type="ARBA" id="ARBA00022691"/>
    </source>
</evidence>
<evidence type="ECO:0000259" key="6">
    <source>
        <dbReference type="Pfam" id="PF13847"/>
    </source>
</evidence>